<evidence type="ECO:0008006" key="4">
    <source>
        <dbReference type="Google" id="ProtNLM"/>
    </source>
</evidence>
<dbReference type="AlphaFoldDB" id="A0A7J9USM1"/>
<dbReference type="Gene3D" id="1.50.10.20">
    <property type="match status" value="2"/>
</dbReference>
<sequence>MAALVDGGTLDARVRFADGAAGLFWSLAYVGAEVPALGADRLVQRASAASMAGPGLAAGYSGVALALDGVGHHDEADQFWHDAEVFPLDRLGVTVADGLAGVGLALLERAPVRDAEELFARLDTIAEALVAQLVSGHRLIRPGILFGYSGPALYLLHAYGLTGDASLLRAVEHCLRHDLDLLGWSPGAGRPLRHAPTGGVATGLPGIAMVLHEAARHLDASWIAAARDDLLATCQDHAAHPLTRRGVGTVLAVEYVRRTAQGRPDPARPETPTEVPRAVTPRPRHPRPVEARLRHLRAGAARLRHPREARPRIRTPQHIAVSLAAPVLHTAHYLHAEQEPRMAFFW</sequence>
<keyword evidence="3" id="KW-1185">Reference proteome</keyword>
<dbReference type="EMBL" id="WHPD01000620">
    <property type="protein sequence ID" value="MPV87588.1"/>
    <property type="molecule type" value="Genomic_DNA"/>
</dbReference>
<gene>
    <name evidence="2" type="ORF">GB882_02825</name>
</gene>
<dbReference type="Proteomes" id="UP000429644">
    <property type="component" value="Unassembled WGS sequence"/>
</dbReference>
<feature type="region of interest" description="Disordered" evidence="1">
    <location>
        <begin position="260"/>
        <end position="286"/>
    </location>
</feature>
<evidence type="ECO:0000256" key="1">
    <source>
        <dbReference type="SAM" id="MobiDB-lite"/>
    </source>
</evidence>
<protein>
    <recommendedName>
        <fullName evidence="4">Lanthionine synthetase</fullName>
    </recommendedName>
</protein>
<name>A0A7J9USM1_9MICO</name>
<evidence type="ECO:0000313" key="2">
    <source>
        <dbReference type="EMBL" id="MPV87588.1"/>
    </source>
</evidence>
<evidence type="ECO:0000313" key="3">
    <source>
        <dbReference type="Proteomes" id="UP000429644"/>
    </source>
</evidence>
<organism evidence="2 3">
    <name type="scientific">Georgenia ruanii</name>
    <dbReference type="NCBI Taxonomy" id="348442"/>
    <lineage>
        <taxon>Bacteria</taxon>
        <taxon>Bacillati</taxon>
        <taxon>Actinomycetota</taxon>
        <taxon>Actinomycetes</taxon>
        <taxon>Micrococcales</taxon>
        <taxon>Bogoriellaceae</taxon>
        <taxon>Georgenia</taxon>
    </lineage>
</organism>
<reference evidence="2 3" key="1">
    <citation type="submission" date="2019-10" db="EMBL/GenBank/DDBJ databases">
        <title>Georgenia wutianyii sp. nov. and Georgenia yuyongxinii sp. nov. isolated from plateau pika (Ochotona curzoniae) in the Qinghai-Tibet plateau of China.</title>
        <authorList>
            <person name="Tian Z."/>
        </authorList>
    </citation>
    <scope>NUCLEOTIDE SEQUENCE [LARGE SCALE GENOMIC DNA]</scope>
    <source>
        <strain evidence="2 3">JCM 15130</strain>
    </source>
</reference>
<accession>A0A7J9USM1</accession>
<proteinExistence type="predicted"/>
<comment type="caution">
    <text evidence="2">The sequence shown here is derived from an EMBL/GenBank/DDBJ whole genome shotgun (WGS) entry which is preliminary data.</text>
</comment>
<dbReference type="SUPFAM" id="SSF158745">
    <property type="entry name" value="LanC-like"/>
    <property type="match status" value="1"/>
</dbReference>